<dbReference type="HOGENOM" id="CLU_2343946_0_0_9"/>
<dbReference type="STRING" id="336988.NT96_07005"/>
<dbReference type="PATRIC" id="fig|1045004.4.peg.1247"/>
<sequence length="97" mass="11069">MGLFSQSQKNSSENVYTNSVLPNLHAKDGNKHIVMITSFSKWIDQVFGVESKYTTQVGYIVDKMQEDGYEIVAIEHTTLQNQGMFKSMEGFHTLIYL</sequence>
<comment type="caution">
    <text evidence="1">The sequence shown here is derived from an EMBL/GenBank/DDBJ whole genome shotgun (WGS) entry which is preliminary data.</text>
</comment>
<reference evidence="1 2" key="1">
    <citation type="journal article" date="2012" name="PLoS ONE">
        <title>Functional divergence in the genus oenococcus as predicted by genome sequencing of the newly-described species, Oenococcus kitaharae.</title>
        <authorList>
            <person name="Borneman A.R."/>
            <person name="McCarthy J.M."/>
            <person name="Chambers P.J."/>
            <person name="Bartowsky E.J."/>
        </authorList>
    </citation>
    <scope>NUCLEOTIDE SEQUENCE [LARGE SCALE GENOMIC DNA]</scope>
    <source>
        <strain evidence="2">DSM17330</strain>
    </source>
</reference>
<keyword evidence="2" id="KW-1185">Reference proteome</keyword>
<evidence type="ECO:0000313" key="1">
    <source>
        <dbReference type="EMBL" id="EHN59347.1"/>
    </source>
</evidence>
<protein>
    <submittedName>
        <fullName evidence="1">Prophage protein</fullName>
    </submittedName>
</protein>
<name>G9WFQ5_9LACO</name>
<accession>G9WFQ5</accession>
<dbReference type="Proteomes" id="UP000004959">
    <property type="component" value="Chromosome"/>
</dbReference>
<dbReference type="eggNOG" id="ENOG5032X96">
    <property type="taxonomic scope" value="Bacteria"/>
</dbReference>
<dbReference type="EMBL" id="AFVZ01000001">
    <property type="protein sequence ID" value="EHN59347.1"/>
    <property type="molecule type" value="Genomic_DNA"/>
</dbReference>
<dbReference type="OrthoDB" id="9770415at2"/>
<organism evidence="1 2">
    <name type="scientific">Oenococcus kitaharae DSM 17330</name>
    <dbReference type="NCBI Taxonomy" id="1045004"/>
    <lineage>
        <taxon>Bacteria</taxon>
        <taxon>Bacillati</taxon>
        <taxon>Bacillota</taxon>
        <taxon>Bacilli</taxon>
        <taxon>Lactobacillales</taxon>
        <taxon>Lactobacillaceae</taxon>
        <taxon>Oenococcus</taxon>
    </lineage>
</organism>
<gene>
    <name evidence="1" type="ORF">OKIT_1264</name>
</gene>
<dbReference type="RefSeq" id="WP_007746208.1">
    <property type="nucleotide sequence ID" value="NZ_CM001398.1"/>
</dbReference>
<evidence type="ECO:0000313" key="2">
    <source>
        <dbReference type="Proteomes" id="UP000004959"/>
    </source>
</evidence>
<dbReference type="AlphaFoldDB" id="G9WFQ5"/>
<proteinExistence type="predicted"/>